<name>A0A3G9J690_9BACL</name>
<reference evidence="1 2" key="1">
    <citation type="submission" date="2018-11" db="EMBL/GenBank/DDBJ databases">
        <title>Complete genome sequence of Paenibacillus baekrokdamisoli strain KCTC 33723.</title>
        <authorList>
            <person name="Kang S.W."/>
            <person name="Lee K.C."/>
            <person name="Kim K.K."/>
            <person name="Kim J.S."/>
            <person name="Kim D.S."/>
            <person name="Ko S.H."/>
            <person name="Yang S.H."/>
            <person name="Lee J.S."/>
        </authorList>
    </citation>
    <scope>NUCLEOTIDE SEQUENCE [LARGE SCALE GENOMIC DNA]</scope>
    <source>
        <strain evidence="1 2">KCTC 33723</strain>
    </source>
</reference>
<dbReference type="InterPro" id="IPR007263">
    <property type="entry name" value="DCC1-like"/>
</dbReference>
<dbReference type="OrthoDB" id="9785438at2"/>
<proteinExistence type="predicted"/>
<accession>A0A3G9J690</accession>
<organism evidence="1 2">
    <name type="scientific">Paenibacillus baekrokdamisoli</name>
    <dbReference type="NCBI Taxonomy" id="1712516"/>
    <lineage>
        <taxon>Bacteria</taxon>
        <taxon>Bacillati</taxon>
        <taxon>Bacillota</taxon>
        <taxon>Bacilli</taxon>
        <taxon>Bacillales</taxon>
        <taxon>Paenibacillaceae</taxon>
        <taxon>Paenibacillus</taxon>
    </lineage>
</organism>
<sequence>MSKRLDTSKRKRDKLYVIYDGTCNLCLTSVRRLKELRSNAILRFVSIQSLEDSYEEIPGIDSVSHERLMSKIHVIEQNGHIYAGADGIIRILRTVRGFAWLALFYRVPGMRGVADVLYRFIATKRYDWFGKTDESCENGACNLPRRN</sequence>
<dbReference type="InterPro" id="IPR044691">
    <property type="entry name" value="DCC1_Trx"/>
</dbReference>
<dbReference type="PANTHER" id="PTHR34290">
    <property type="entry name" value="SI:CH73-390P7.2"/>
    <property type="match status" value="1"/>
</dbReference>
<dbReference type="RefSeq" id="WP_125653647.1">
    <property type="nucleotide sequence ID" value="NZ_AP019308.1"/>
</dbReference>
<dbReference type="Proteomes" id="UP000275368">
    <property type="component" value="Chromosome"/>
</dbReference>
<dbReference type="GO" id="GO:0015035">
    <property type="term" value="F:protein-disulfide reductase activity"/>
    <property type="evidence" value="ECO:0007669"/>
    <property type="project" value="InterPro"/>
</dbReference>
<keyword evidence="2" id="KW-1185">Reference proteome</keyword>
<dbReference type="Pfam" id="PF04134">
    <property type="entry name" value="DCC1-like"/>
    <property type="match status" value="1"/>
</dbReference>
<protein>
    <submittedName>
        <fullName evidence="1">Redox protein</fullName>
    </submittedName>
</protein>
<gene>
    <name evidence="1" type="ORF">Back11_06230</name>
</gene>
<dbReference type="EMBL" id="AP019308">
    <property type="protein sequence ID" value="BBH19278.1"/>
    <property type="molecule type" value="Genomic_DNA"/>
</dbReference>
<dbReference type="KEGG" id="pbk:Back11_06230"/>
<evidence type="ECO:0000313" key="1">
    <source>
        <dbReference type="EMBL" id="BBH19278.1"/>
    </source>
</evidence>
<dbReference type="PANTHER" id="PTHR34290:SF2">
    <property type="entry name" value="OS04G0668800 PROTEIN"/>
    <property type="match status" value="1"/>
</dbReference>
<dbReference type="AlphaFoldDB" id="A0A3G9J690"/>
<evidence type="ECO:0000313" key="2">
    <source>
        <dbReference type="Proteomes" id="UP000275368"/>
    </source>
</evidence>